<dbReference type="InterPro" id="IPR002492">
    <property type="entry name" value="Transposase_Tc1-like"/>
</dbReference>
<accession>A0A7J6NAX8</accession>
<dbReference type="Pfam" id="PF01498">
    <property type="entry name" value="HTH_Tnp_Tc3_2"/>
    <property type="match status" value="1"/>
</dbReference>
<evidence type="ECO:0000259" key="2">
    <source>
        <dbReference type="Pfam" id="PF01498"/>
    </source>
</evidence>
<dbReference type="GO" id="GO:0006313">
    <property type="term" value="P:DNA transposition"/>
    <property type="evidence" value="ECO:0007669"/>
    <property type="project" value="InterPro"/>
</dbReference>
<reference evidence="3 4" key="1">
    <citation type="submission" date="2020-04" db="EMBL/GenBank/DDBJ databases">
        <title>Perkinsus olseni comparative genomics.</title>
        <authorList>
            <person name="Bogema D.R."/>
        </authorList>
    </citation>
    <scope>NUCLEOTIDE SEQUENCE [LARGE SCALE GENOMIC DNA]</scope>
    <source>
        <strain evidence="3">00978-12</strain>
    </source>
</reference>
<dbReference type="Proteomes" id="UP000541610">
    <property type="component" value="Unassembled WGS sequence"/>
</dbReference>
<evidence type="ECO:0000313" key="4">
    <source>
        <dbReference type="Proteomes" id="UP000541610"/>
    </source>
</evidence>
<evidence type="ECO:0000256" key="1">
    <source>
        <dbReference type="SAM" id="MobiDB-lite"/>
    </source>
</evidence>
<dbReference type="InterPro" id="IPR036397">
    <property type="entry name" value="RNaseH_sf"/>
</dbReference>
<dbReference type="EMBL" id="JABANP010000550">
    <property type="protein sequence ID" value="KAF4681029.1"/>
    <property type="molecule type" value="Genomic_DNA"/>
</dbReference>
<dbReference type="PANTHER" id="PTHR47326:SF1">
    <property type="entry name" value="HTH PSQ-TYPE DOMAIN-CONTAINING PROTEIN"/>
    <property type="match status" value="1"/>
</dbReference>
<name>A0A7J6NAX8_PEROL</name>
<sequence>MPLNPRKPETTVEWIHVRAVIRYLRLKGLSQADAVKELRNVCGFDVSKAFVSKVWLSSPGEGPNQGVGGGRPTSTSPRTTRLIRKSTGNANRSLKQIKKVVSTRLGKTVSKSTVRRVLKREGFSSFVRQKASRLTEKHKEQRLEFARRWVGEASSFWEDVVFTDEKMWECHEATMNRQNSRIWAKNVESVPVLETDGYPDKIHCWGGMAACGTLPLQWIEGGLDGAGYVAILEKAKPQIDRLFPSNTPWVFEDDNASAHTSKVATVWKTENFERRFLVGRSAKVREDPMFHPAKLDDLWPIERLWGITSNLVFATQQLPKKGDRQSWQRLVEECWNRIPRRTLTRLVHGIPAKLAEIVRLQGGRIRADWSPSGRPGAPGRGLHLPDVHFNGQRRVFRGRIFDRIVIIVIIR</sequence>
<comment type="caution">
    <text evidence="3">The sequence shown here is derived from an EMBL/GenBank/DDBJ whole genome shotgun (WGS) entry which is preliminary data.</text>
</comment>
<dbReference type="GO" id="GO:0015074">
    <property type="term" value="P:DNA integration"/>
    <property type="evidence" value="ECO:0007669"/>
    <property type="project" value="InterPro"/>
</dbReference>
<dbReference type="GO" id="GO:0003677">
    <property type="term" value="F:DNA binding"/>
    <property type="evidence" value="ECO:0007669"/>
    <property type="project" value="InterPro"/>
</dbReference>
<gene>
    <name evidence="3" type="ORF">FOZ60_012703</name>
</gene>
<dbReference type="OrthoDB" id="4843387at2759"/>
<proteinExistence type="predicted"/>
<feature type="region of interest" description="Disordered" evidence="1">
    <location>
        <begin position="61"/>
        <end position="80"/>
    </location>
</feature>
<evidence type="ECO:0000313" key="3">
    <source>
        <dbReference type="EMBL" id="KAF4681029.1"/>
    </source>
</evidence>
<protein>
    <recommendedName>
        <fullName evidence="2">Transposase Tc1-like domain-containing protein</fullName>
    </recommendedName>
</protein>
<dbReference type="PANTHER" id="PTHR47326">
    <property type="entry name" value="TRANSPOSABLE ELEMENT TC3 TRANSPOSASE-LIKE PROTEIN"/>
    <property type="match status" value="1"/>
</dbReference>
<feature type="domain" description="Transposase Tc1-like" evidence="2">
    <location>
        <begin position="81"/>
        <end position="150"/>
    </location>
</feature>
<dbReference type="Gene3D" id="3.30.420.10">
    <property type="entry name" value="Ribonuclease H-like superfamily/Ribonuclease H"/>
    <property type="match status" value="1"/>
</dbReference>
<organism evidence="3 4">
    <name type="scientific">Perkinsus olseni</name>
    <name type="common">Perkinsus atlanticus</name>
    <dbReference type="NCBI Taxonomy" id="32597"/>
    <lineage>
        <taxon>Eukaryota</taxon>
        <taxon>Sar</taxon>
        <taxon>Alveolata</taxon>
        <taxon>Perkinsozoa</taxon>
        <taxon>Perkinsea</taxon>
        <taxon>Perkinsida</taxon>
        <taxon>Perkinsidae</taxon>
        <taxon>Perkinsus</taxon>
    </lineage>
</organism>
<dbReference type="AlphaFoldDB" id="A0A7J6NAX8"/>